<comment type="catalytic activity">
    <reaction evidence="10">
        <text>2 H2O2 = O2 + 2 H2O</text>
        <dbReference type="Rhea" id="RHEA:20309"/>
        <dbReference type="ChEBI" id="CHEBI:15377"/>
        <dbReference type="ChEBI" id="CHEBI:15379"/>
        <dbReference type="ChEBI" id="CHEBI:16240"/>
        <dbReference type="EC" id="1.11.1.6"/>
    </reaction>
</comment>
<gene>
    <name evidence="13" type="ORF">BACT_1243</name>
</gene>
<evidence type="ECO:0000256" key="7">
    <source>
        <dbReference type="ARBA" id="ARBA00023324"/>
    </source>
</evidence>
<feature type="active site" evidence="8">
    <location>
        <position position="157"/>
    </location>
</feature>
<evidence type="ECO:0000256" key="1">
    <source>
        <dbReference type="ARBA" id="ARBA00005329"/>
    </source>
</evidence>
<dbReference type="InterPro" id="IPR024711">
    <property type="entry name" value="Catalase_clade1/3"/>
</dbReference>
<dbReference type="EMBL" id="JGYK01000001">
    <property type="protein sequence ID" value="KFI40539.1"/>
    <property type="molecule type" value="Genomic_DNA"/>
</dbReference>
<proteinExistence type="inferred from homology"/>
<dbReference type="FunFam" id="2.40.180.10:FF:000001">
    <property type="entry name" value="Catalase"/>
    <property type="match status" value="1"/>
</dbReference>
<dbReference type="PANTHER" id="PTHR11465:SF9">
    <property type="entry name" value="CATALASE"/>
    <property type="match status" value="1"/>
</dbReference>
<keyword evidence="5 10" id="KW-0560">Oxidoreductase</keyword>
<dbReference type="PIRSF" id="PIRSF038928">
    <property type="entry name" value="Catalase_clade1-3"/>
    <property type="match status" value="1"/>
</dbReference>
<evidence type="ECO:0000256" key="9">
    <source>
        <dbReference type="PIRSR" id="PIRSR038928-2"/>
    </source>
</evidence>
<dbReference type="PROSITE" id="PS00437">
    <property type="entry name" value="CATALASE_1"/>
    <property type="match status" value="1"/>
</dbReference>
<name>A0A086Z1Y9_9BIFI</name>
<dbReference type="STRING" id="1437605.AB656_04840"/>
<dbReference type="InterPro" id="IPR018028">
    <property type="entry name" value="Catalase"/>
</dbReference>
<dbReference type="PRINTS" id="PR00067">
    <property type="entry name" value="CATALASE"/>
</dbReference>
<keyword evidence="3 9" id="KW-0349">Heme</keyword>
<dbReference type="GO" id="GO:0005737">
    <property type="term" value="C:cytoplasm"/>
    <property type="evidence" value="ECO:0007669"/>
    <property type="project" value="TreeGrafter"/>
</dbReference>
<dbReference type="AlphaFoldDB" id="A0A086Z1Y9"/>
<evidence type="ECO:0000259" key="12">
    <source>
        <dbReference type="SMART" id="SM01060"/>
    </source>
</evidence>
<accession>A0A086Z1Y9</accession>
<feature type="region of interest" description="Disordered" evidence="11">
    <location>
        <begin position="1"/>
        <end position="20"/>
    </location>
</feature>
<sequence length="513" mass="58495">MGRTHSDSARMEQAIRSQTQPAMLLKNRKGVMNAKLTTNEGQPWGDNTHSQTAGKRGPILMQDYQLLEKLAHFNRERTPERVVHAKGAGAKGTFKLTRDMSQYTKADLFNGEGKETPVLIRFSQVAGEAGYPDTMRDVRGFALRFYTAEGNYDVVGNNTPVFFVNDPLKFPDFIHSQKRDPATHLRSQEMQWDFWSHSPESLHQVTYLMGDRGNPASYRTMNGYGSHTFKWVNAQGEQFWVKYHFISAQGVKDMTNEQAAKAASEDTDYLLHDLYSAIDQGDYPSWKVCVQILPYEEGLNYKTDIFDVTKTVSKKDYPRIEIGEFTLNQNPVNYFDEVEEAAFSPANFVPGIEPSPDKLLQGRLFGYKDAERYRLGANYEQLPINRPVNEVHNYERDGFMAQGQDGSVNYEPNSHDGPVEDHDARMHADSEALTSQAEYSRPYEVDHFSQAGDLYRLMKPEEKDRMIETIKSTLGTVDSEEIKILETKQFHQADHEYGERVAQALGLSMDSIR</sequence>
<dbReference type="Proteomes" id="UP000029015">
    <property type="component" value="Unassembled WGS sequence"/>
</dbReference>
<keyword evidence="7 10" id="KW-0376">Hydrogen peroxide</keyword>
<dbReference type="PANTHER" id="PTHR11465">
    <property type="entry name" value="CATALASE"/>
    <property type="match status" value="1"/>
</dbReference>
<evidence type="ECO:0000313" key="14">
    <source>
        <dbReference type="Proteomes" id="UP000029015"/>
    </source>
</evidence>
<dbReference type="SUPFAM" id="SSF56634">
    <property type="entry name" value="Heme-dependent catalase-like"/>
    <property type="match status" value="1"/>
</dbReference>
<evidence type="ECO:0000256" key="6">
    <source>
        <dbReference type="ARBA" id="ARBA00023004"/>
    </source>
</evidence>
<evidence type="ECO:0000256" key="8">
    <source>
        <dbReference type="PIRSR" id="PIRSR038928-1"/>
    </source>
</evidence>
<dbReference type="PROSITE" id="PS51402">
    <property type="entry name" value="CATALASE_3"/>
    <property type="match status" value="1"/>
</dbReference>
<keyword evidence="4 9" id="KW-0479">Metal-binding</keyword>
<evidence type="ECO:0000256" key="3">
    <source>
        <dbReference type="ARBA" id="ARBA00022617"/>
    </source>
</evidence>
<keyword evidence="14" id="KW-1185">Reference proteome</keyword>
<feature type="domain" description="Catalase core" evidence="12">
    <location>
        <begin position="37"/>
        <end position="419"/>
    </location>
</feature>
<keyword evidence="6 9" id="KW-0408">Iron</keyword>
<dbReference type="InterPro" id="IPR010582">
    <property type="entry name" value="Catalase_immune_responsive"/>
</dbReference>
<organism evidence="13 14">
    <name type="scientific">Bifidobacterium actinocoloniiforme DSM 22766</name>
    <dbReference type="NCBI Taxonomy" id="1437605"/>
    <lineage>
        <taxon>Bacteria</taxon>
        <taxon>Bacillati</taxon>
        <taxon>Actinomycetota</taxon>
        <taxon>Actinomycetes</taxon>
        <taxon>Bifidobacteriales</taxon>
        <taxon>Bifidobacteriaceae</taxon>
        <taxon>Bifidobacterium</taxon>
    </lineage>
</organism>
<dbReference type="InterPro" id="IPR002226">
    <property type="entry name" value="Catalase_haem_BS"/>
</dbReference>
<dbReference type="GO" id="GO:0046872">
    <property type="term" value="F:metal ion binding"/>
    <property type="evidence" value="ECO:0007669"/>
    <property type="project" value="UniProtKB-KW"/>
</dbReference>
<evidence type="ECO:0000313" key="13">
    <source>
        <dbReference type="EMBL" id="KFI40539.1"/>
    </source>
</evidence>
<feature type="active site" evidence="8">
    <location>
        <position position="84"/>
    </location>
</feature>
<dbReference type="eggNOG" id="COG0753">
    <property type="taxonomic scope" value="Bacteria"/>
</dbReference>
<dbReference type="GO" id="GO:0004096">
    <property type="term" value="F:catalase activity"/>
    <property type="evidence" value="ECO:0007669"/>
    <property type="project" value="UniProtKB-EC"/>
</dbReference>
<reference evidence="13 14" key="1">
    <citation type="submission" date="2014-03" db="EMBL/GenBank/DDBJ databases">
        <title>Genomics of Bifidobacteria.</title>
        <authorList>
            <person name="Ventura M."/>
            <person name="Milani C."/>
            <person name="Lugli G.A."/>
        </authorList>
    </citation>
    <scope>NUCLEOTIDE SEQUENCE [LARGE SCALE GENOMIC DNA]</scope>
    <source>
        <strain evidence="13 14">DSM 22766</strain>
    </source>
</reference>
<keyword evidence="2 10" id="KW-0575">Peroxidase</keyword>
<dbReference type="Pfam" id="PF06628">
    <property type="entry name" value="Catalase-rel"/>
    <property type="match status" value="1"/>
</dbReference>
<feature type="compositionally biased region" description="Basic and acidic residues" evidence="11">
    <location>
        <begin position="1"/>
        <end position="10"/>
    </location>
</feature>
<evidence type="ECO:0000256" key="4">
    <source>
        <dbReference type="ARBA" id="ARBA00022723"/>
    </source>
</evidence>
<evidence type="ECO:0000256" key="2">
    <source>
        <dbReference type="ARBA" id="ARBA00022559"/>
    </source>
</evidence>
<protein>
    <recommendedName>
        <fullName evidence="10">Catalase</fullName>
        <ecNumber evidence="10">1.11.1.6</ecNumber>
    </recommendedName>
</protein>
<dbReference type="InterPro" id="IPR020835">
    <property type="entry name" value="Catalase_sf"/>
</dbReference>
<evidence type="ECO:0000256" key="11">
    <source>
        <dbReference type="SAM" id="MobiDB-lite"/>
    </source>
</evidence>
<comment type="caution">
    <text evidence="13">The sequence shown here is derived from an EMBL/GenBank/DDBJ whole genome shotgun (WGS) entry which is preliminary data.</text>
</comment>
<dbReference type="GO" id="GO:0042744">
    <property type="term" value="P:hydrogen peroxide catabolic process"/>
    <property type="evidence" value="ECO:0007669"/>
    <property type="project" value="UniProtKB-KW"/>
</dbReference>
<dbReference type="Gene3D" id="2.40.180.10">
    <property type="entry name" value="Catalase core domain"/>
    <property type="match status" value="1"/>
</dbReference>
<comment type="similarity">
    <text evidence="1 10">Belongs to the catalase family.</text>
</comment>
<comment type="cofactor">
    <cofactor evidence="9">
        <name>heme</name>
        <dbReference type="ChEBI" id="CHEBI:30413"/>
    </cofactor>
</comment>
<dbReference type="InterPro" id="IPR024708">
    <property type="entry name" value="Catalase_AS"/>
</dbReference>
<evidence type="ECO:0000256" key="5">
    <source>
        <dbReference type="ARBA" id="ARBA00023002"/>
    </source>
</evidence>
<dbReference type="Pfam" id="PF00199">
    <property type="entry name" value="Catalase"/>
    <property type="match status" value="1"/>
</dbReference>
<evidence type="ECO:0000256" key="10">
    <source>
        <dbReference type="RuleBase" id="RU000498"/>
    </source>
</evidence>
<dbReference type="GO" id="GO:0020037">
    <property type="term" value="F:heme binding"/>
    <property type="evidence" value="ECO:0007669"/>
    <property type="project" value="InterPro"/>
</dbReference>
<dbReference type="GO" id="GO:0042542">
    <property type="term" value="P:response to hydrogen peroxide"/>
    <property type="evidence" value="ECO:0007669"/>
    <property type="project" value="TreeGrafter"/>
</dbReference>
<feature type="binding site" description="axial binding residue" evidence="9">
    <location>
        <position position="367"/>
    </location>
    <ligand>
        <name>heme</name>
        <dbReference type="ChEBI" id="CHEBI:30413"/>
    </ligand>
    <ligandPart>
        <name>Fe</name>
        <dbReference type="ChEBI" id="CHEBI:18248"/>
    </ligandPart>
</feature>
<dbReference type="SMART" id="SM01060">
    <property type="entry name" value="Catalase"/>
    <property type="match status" value="1"/>
</dbReference>
<dbReference type="InterPro" id="IPR011614">
    <property type="entry name" value="Catalase_core"/>
</dbReference>
<dbReference type="EC" id="1.11.1.6" evidence="10"/>
<dbReference type="PROSITE" id="PS00438">
    <property type="entry name" value="CATALASE_2"/>
    <property type="match status" value="1"/>
</dbReference>